<evidence type="ECO:0000256" key="12">
    <source>
        <dbReference type="PROSITE-ProRule" id="PRU00409"/>
    </source>
</evidence>
<name>A0A933W9W9_UNCEI</name>
<dbReference type="PROSITE" id="PS00866">
    <property type="entry name" value="CPSASE_1"/>
    <property type="match status" value="1"/>
</dbReference>
<dbReference type="GO" id="GO:0006633">
    <property type="term" value="P:fatty acid biosynthetic process"/>
    <property type="evidence" value="ECO:0007669"/>
    <property type="project" value="UniProtKB-KW"/>
</dbReference>
<dbReference type="SUPFAM" id="SSF52440">
    <property type="entry name" value="PreATP-grasp domain"/>
    <property type="match status" value="1"/>
</dbReference>
<proteinExistence type="predicted"/>
<keyword evidence="8 12" id="KW-0067">ATP-binding</keyword>
<dbReference type="PROSITE" id="PS50979">
    <property type="entry name" value="BC"/>
    <property type="match status" value="1"/>
</dbReference>
<dbReference type="FunFam" id="3.40.50.20:FF:000010">
    <property type="entry name" value="Propionyl-CoA carboxylase subunit alpha"/>
    <property type="match status" value="1"/>
</dbReference>
<keyword evidence="10 13" id="KW-0092">Biotin</keyword>
<evidence type="ECO:0000256" key="2">
    <source>
        <dbReference type="ARBA" id="ARBA00004956"/>
    </source>
</evidence>
<evidence type="ECO:0000313" key="16">
    <source>
        <dbReference type="EMBL" id="MBI5170411.1"/>
    </source>
</evidence>
<dbReference type="GO" id="GO:0004075">
    <property type="term" value="F:biotin carboxylase activity"/>
    <property type="evidence" value="ECO:0007669"/>
    <property type="project" value="UniProtKB-EC"/>
</dbReference>
<evidence type="ECO:0000313" key="17">
    <source>
        <dbReference type="Proteomes" id="UP000696931"/>
    </source>
</evidence>
<dbReference type="InterPro" id="IPR011054">
    <property type="entry name" value="Rudment_hybrid_motif"/>
</dbReference>
<comment type="pathway">
    <text evidence="2 13">Lipid metabolism; malonyl-CoA biosynthesis; malonyl-CoA from acetyl-CoA: step 1/1.</text>
</comment>
<dbReference type="Pfam" id="PF00289">
    <property type="entry name" value="Biotin_carb_N"/>
    <property type="match status" value="1"/>
</dbReference>
<dbReference type="Pfam" id="PF02785">
    <property type="entry name" value="Biotin_carb_C"/>
    <property type="match status" value="1"/>
</dbReference>
<evidence type="ECO:0000256" key="11">
    <source>
        <dbReference type="ARBA" id="ARBA00048600"/>
    </source>
</evidence>
<reference evidence="16" key="1">
    <citation type="submission" date="2020-07" db="EMBL/GenBank/DDBJ databases">
        <title>Huge and variable diversity of episymbiotic CPR bacteria and DPANN archaea in groundwater ecosystems.</title>
        <authorList>
            <person name="He C.Y."/>
            <person name="Keren R."/>
            <person name="Whittaker M."/>
            <person name="Farag I.F."/>
            <person name="Doudna J."/>
            <person name="Cate J.H.D."/>
            <person name="Banfield J.F."/>
        </authorList>
    </citation>
    <scope>NUCLEOTIDE SEQUENCE</scope>
    <source>
        <strain evidence="16">NC_groundwater_1813_Pr3_B-0.1um_71_17</strain>
    </source>
</reference>
<dbReference type="FunFam" id="3.30.1490.20:FF:000018">
    <property type="entry name" value="Biotin carboxylase"/>
    <property type="match status" value="1"/>
</dbReference>
<dbReference type="PROSITE" id="PS50975">
    <property type="entry name" value="ATP_GRASP"/>
    <property type="match status" value="1"/>
</dbReference>
<dbReference type="AlphaFoldDB" id="A0A933W9W9"/>
<evidence type="ECO:0000256" key="5">
    <source>
        <dbReference type="ARBA" id="ARBA00022598"/>
    </source>
</evidence>
<evidence type="ECO:0000256" key="10">
    <source>
        <dbReference type="ARBA" id="ARBA00023267"/>
    </source>
</evidence>
<dbReference type="InterPro" id="IPR005482">
    <property type="entry name" value="Biotin_COase_C"/>
</dbReference>
<keyword evidence="5 13" id="KW-0436">Ligase</keyword>
<sequence length="457" mass="50109">MFRKILIANRGEIALRVIRACKELDIATVAVFSTADRDSMHVRLADESVCIGPPAPAQSYNYIARVISAAEVTGAEAIHPGYGFLSENAHFAEVCGASGFTFIGPTPEMIRRMGDKAEAKRTMKAAGLPMVPGSDGIIEDIEEAVAIAKTIGFPVIVKASAGGGGRGMRIAWDERQLRAGFGIAQAEAGAAFNNSAVYVEKYIVQPRHIEFQLFGDGEGNVVHLGERECSVQRNHQKLIEEAPSSILTPEQRVEIGALAARGAASIGYRNAGTMEFLYDADGKFYFMEMNTRIQVEHPVTEEVTGIDLVKEQLRVAAGEKMSFRQEDVRWEGHAIECRINAEDFEHGFRPSPGVVTYWHKPGGPGIRVDSHVYGGYAIPPFYDSMIGKLIAYGKDRADAIRRAEIALDEMVVEGIKTTIPFHKIALRHPRFRAGNIDTRFVEELFKEREAEAAAARG</sequence>
<dbReference type="NCBIfam" id="TIGR00514">
    <property type="entry name" value="accC"/>
    <property type="match status" value="1"/>
</dbReference>
<accession>A0A933W9W9</accession>
<organism evidence="16 17">
    <name type="scientific">Eiseniibacteriota bacterium</name>
    <dbReference type="NCBI Taxonomy" id="2212470"/>
    <lineage>
        <taxon>Bacteria</taxon>
        <taxon>Candidatus Eiseniibacteriota</taxon>
    </lineage>
</organism>
<gene>
    <name evidence="16" type="primary">accC</name>
    <name evidence="16" type="ORF">HZA61_13055</name>
</gene>
<evidence type="ECO:0000256" key="1">
    <source>
        <dbReference type="ARBA" id="ARBA00003761"/>
    </source>
</evidence>
<dbReference type="Pfam" id="PF02786">
    <property type="entry name" value="CPSase_L_D2"/>
    <property type="match status" value="1"/>
</dbReference>
<keyword evidence="9" id="KW-0460">Magnesium</keyword>
<dbReference type="InterPro" id="IPR005481">
    <property type="entry name" value="BC-like_N"/>
</dbReference>
<protein>
    <recommendedName>
        <fullName evidence="4 13">Biotin carboxylase</fullName>
        <ecNumber evidence="4 13">6.3.4.14</ecNumber>
    </recommendedName>
    <alternativeName>
        <fullName evidence="13">Acetyl-coenzyme A carboxylase biotin carboxylase subunit A</fullName>
    </alternativeName>
</protein>
<evidence type="ECO:0000256" key="6">
    <source>
        <dbReference type="ARBA" id="ARBA00022723"/>
    </source>
</evidence>
<evidence type="ECO:0000256" key="4">
    <source>
        <dbReference type="ARBA" id="ARBA00013263"/>
    </source>
</evidence>
<dbReference type="Gene3D" id="3.30.470.20">
    <property type="entry name" value="ATP-grasp fold, B domain"/>
    <property type="match status" value="1"/>
</dbReference>
<dbReference type="InterPro" id="IPR005479">
    <property type="entry name" value="CPAse_ATP-bd"/>
</dbReference>
<keyword evidence="13" id="KW-0444">Lipid biosynthesis</keyword>
<keyword evidence="13" id="KW-0276">Fatty acid metabolism</keyword>
<evidence type="ECO:0000259" key="14">
    <source>
        <dbReference type="PROSITE" id="PS50975"/>
    </source>
</evidence>
<evidence type="ECO:0000256" key="13">
    <source>
        <dbReference type="RuleBase" id="RU365063"/>
    </source>
</evidence>
<dbReference type="InterPro" id="IPR011761">
    <property type="entry name" value="ATP-grasp"/>
</dbReference>
<comment type="catalytic activity">
    <reaction evidence="11 13">
        <text>N(6)-biotinyl-L-lysyl-[protein] + hydrogencarbonate + ATP = N(6)-carboxybiotinyl-L-lysyl-[protein] + ADP + phosphate + H(+)</text>
        <dbReference type="Rhea" id="RHEA:13501"/>
        <dbReference type="Rhea" id="RHEA-COMP:10505"/>
        <dbReference type="Rhea" id="RHEA-COMP:10506"/>
        <dbReference type="ChEBI" id="CHEBI:15378"/>
        <dbReference type="ChEBI" id="CHEBI:17544"/>
        <dbReference type="ChEBI" id="CHEBI:30616"/>
        <dbReference type="ChEBI" id="CHEBI:43474"/>
        <dbReference type="ChEBI" id="CHEBI:83144"/>
        <dbReference type="ChEBI" id="CHEBI:83145"/>
        <dbReference type="ChEBI" id="CHEBI:456216"/>
        <dbReference type="EC" id="6.3.4.14"/>
    </reaction>
</comment>
<comment type="caution">
    <text evidence="16">The sequence shown here is derived from an EMBL/GenBank/DDBJ whole genome shotgun (WGS) entry which is preliminary data.</text>
</comment>
<keyword evidence="13" id="KW-0275">Fatty acid biosynthesis</keyword>
<dbReference type="InterPro" id="IPR051602">
    <property type="entry name" value="ACC_Biotin_Carboxylase"/>
</dbReference>
<dbReference type="InterPro" id="IPR004549">
    <property type="entry name" value="Acetyl_CoA_COase_biotin_COase"/>
</dbReference>
<dbReference type="GO" id="GO:0046872">
    <property type="term" value="F:metal ion binding"/>
    <property type="evidence" value="ECO:0007669"/>
    <property type="project" value="UniProtKB-KW"/>
</dbReference>
<evidence type="ECO:0000256" key="7">
    <source>
        <dbReference type="ARBA" id="ARBA00022741"/>
    </source>
</evidence>
<comment type="subunit">
    <text evidence="3 13">Acetyl-CoA carboxylase is a heterohexamer of biotin carboxyl carrier protein, biotin carboxylase and the two subunits of carboxyl transferase in a 2:2 complex.</text>
</comment>
<dbReference type="EC" id="6.3.4.14" evidence="4 13"/>
<feature type="domain" description="ATP-grasp" evidence="14">
    <location>
        <begin position="120"/>
        <end position="317"/>
    </location>
</feature>
<dbReference type="Proteomes" id="UP000696931">
    <property type="component" value="Unassembled WGS sequence"/>
</dbReference>
<evidence type="ECO:0000256" key="3">
    <source>
        <dbReference type="ARBA" id="ARBA00011750"/>
    </source>
</evidence>
<dbReference type="SMART" id="SM00878">
    <property type="entry name" value="Biotin_carb_C"/>
    <property type="match status" value="1"/>
</dbReference>
<feature type="domain" description="Biotin carboxylation" evidence="15">
    <location>
        <begin position="1"/>
        <end position="446"/>
    </location>
</feature>
<dbReference type="GO" id="GO:0005524">
    <property type="term" value="F:ATP binding"/>
    <property type="evidence" value="ECO:0007669"/>
    <property type="project" value="UniProtKB-UniRule"/>
</dbReference>
<dbReference type="EMBL" id="JACRIW010000092">
    <property type="protein sequence ID" value="MBI5170411.1"/>
    <property type="molecule type" value="Genomic_DNA"/>
</dbReference>
<dbReference type="InterPro" id="IPR011764">
    <property type="entry name" value="Biotin_carboxylation_dom"/>
</dbReference>
<dbReference type="NCBIfam" id="NF006367">
    <property type="entry name" value="PRK08591.1"/>
    <property type="match status" value="1"/>
</dbReference>
<evidence type="ECO:0000256" key="8">
    <source>
        <dbReference type="ARBA" id="ARBA00022840"/>
    </source>
</evidence>
<dbReference type="SUPFAM" id="SSF51246">
    <property type="entry name" value="Rudiment single hybrid motif"/>
    <property type="match status" value="1"/>
</dbReference>
<dbReference type="PROSITE" id="PS00867">
    <property type="entry name" value="CPSASE_2"/>
    <property type="match status" value="1"/>
</dbReference>
<dbReference type="InterPro" id="IPR016185">
    <property type="entry name" value="PreATP-grasp_dom_sf"/>
</dbReference>
<dbReference type="PANTHER" id="PTHR48095:SF2">
    <property type="entry name" value="BIOTIN CARBOXYLASE, CHLOROPLASTIC"/>
    <property type="match status" value="1"/>
</dbReference>
<dbReference type="PANTHER" id="PTHR48095">
    <property type="entry name" value="PYRUVATE CARBOXYLASE SUBUNIT A"/>
    <property type="match status" value="1"/>
</dbReference>
<keyword evidence="7 12" id="KW-0547">Nucleotide-binding</keyword>
<keyword evidence="6" id="KW-0479">Metal-binding</keyword>
<evidence type="ECO:0000259" key="15">
    <source>
        <dbReference type="PROSITE" id="PS50979"/>
    </source>
</evidence>
<dbReference type="SUPFAM" id="SSF56059">
    <property type="entry name" value="Glutathione synthetase ATP-binding domain-like"/>
    <property type="match status" value="1"/>
</dbReference>
<keyword evidence="13" id="KW-0443">Lipid metabolism</keyword>
<evidence type="ECO:0000256" key="9">
    <source>
        <dbReference type="ARBA" id="ARBA00022842"/>
    </source>
</evidence>
<comment type="function">
    <text evidence="1 13">This protein is a component of the acetyl coenzyme A carboxylase complex; first, biotin carboxylase catalyzes the carboxylation of the carrier protein and then the transcarboxylase transfers the carboxyl group to form malonyl-CoA.</text>
</comment>